<evidence type="ECO:0000259" key="4">
    <source>
        <dbReference type="Pfam" id="PF01814"/>
    </source>
</evidence>
<keyword evidence="3" id="KW-0408">Iron</keyword>
<dbReference type="Pfam" id="PF01814">
    <property type="entry name" value="Hemerythrin"/>
    <property type="match status" value="1"/>
</dbReference>
<dbReference type="GO" id="GO:0046872">
    <property type="term" value="F:metal ion binding"/>
    <property type="evidence" value="ECO:0007669"/>
    <property type="project" value="UniProtKB-KW"/>
</dbReference>
<dbReference type="PANTHER" id="PTHR37164:SF1">
    <property type="entry name" value="BACTERIOHEMERYTHRIN"/>
    <property type="match status" value="1"/>
</dbReference>
<name>A0A437LQU9_9BURK</name>
<dbReference type="PANTHER" id="PTHR37164">
    <property type="entry name" value="BACTERIOHEMERYTHRIN"/>
    <property type="match status" value="1"/>
</dbReference>
<comment type="similarity">
    <text evidence="1">Belongs to the hemerythrin family.</text>
</comment>
<keyword evidence="2" id="KW-0479">Metal-binding</keyword>
<gene>
    <name evidence="5" type="ORF">EOD73_00770</name>
</gene>
<accession>A0A437LQU9</accession>
<dbReference type="InterPro" id="IPR050669">
    <property type="entry name" value="Hemerythrin"/>
</dbReference>
<organism evidence="5 6">
    <name type="scientific">Inhella crocodyli</name>
    <dbReference type="NCBI Taxonomy" id="2499851"/>
    <lineage>
        <taxon>Bacteria</taxon>
        <taxon>Pseudomonadati</taxon>
        <taxon>Pseudomonadota</taxon>
        <taxon>Betaproteobacteria</taxon>
        <taxon>Burkholderiales</taxon>
        <taxon>Sphaerotilaceae</taxon>
        <taxon>Inhella</taxon>
    </lineage>
</organism>
<dbReference type="CDD" id="cd12107">
    <property type="entry name" value="Hemerythrin"/>
    <property type="match status" value="1"/>
</dbReference>
<keyword evidence="6" id="KW-1185">Reference proteome</keyword>
<protein>
    <submittedName>
        <fullName evidence="5">Hemerythrin</fullName>
    </submittedName>
</protein>
<dbReference type="Gene3D" id="1.20.120.50">
    <property type="entry name" value="Hemerythrin-like"/>
    <property type="match status" value="1"/>
</dbReference>
<evidence type="ECO:0000313" key="6">
    <source>
        <dbReference type="Proteomes" id="UP000288587"/>
    </source>
</evidence>
<evidence type="ECO:0000313" key="5">
    <source>
        <dbReference type="EMBL" id="RVT87593.1"/>
    </source>
</evidence>
<dbReference type="InterPro" id="IPR012827">
    <property type="entry name" value="Hemerythrin_metal-bd"/>
</dbReference>
<dbReference type="OrthoDB" id="5296936at2"/>
<proteinExistence type="inferred from homology"/>
<comment type="caution">
    <text evidence="5">The sequence shown here is derived from an EMBL/GenBank/DDBJ whole genome shotgun (WGS) entry which is preliminary data.</text>
</comment>
<dbReference type="InterPro" id="IPR012312">
    <property type="entry name" value="Hemerythrin-like"/>
</dbReference>
<evidence type="ECO:0000256" key="1">
    <source>
        <dbReference type="ARBA" id="ARBA00010587"/>
    </source>
</evidence>
<sequence length="146" mass="15842">MALIAWSEGIALQHEVMDRTHVEFIEQLNALADLLDAGGDGLPGLDALIAHTEAHFGMEDAQMAALGYAPENCHTRQHAMVLELMREVRKHVTEKLDTDPLHRLMPALAEWFPQHVDGMDAPLVEVMRAHGVGAAQVSACGSAACD</sequence>
<dbReference type="Proteomes" id="UP000288587">
    <property type="component" value="Unassembled WGS sequence"/>
</dbReference>
<dbReference type="RefSeq" id="WP_127679915.1">
    <property type="nucleotide sequence ID" value="NZ_SACM01000001.1"/>
</dbReference>
<dbReference type="NCBIfam" id="TIGR02481">
    <property type="entry name" value="hemeryth_dom"/>
    <property type="match status" value="1"/>
</dbReference>
<dbReference type="InterPro" id="IPR035938">
    <property type="entry name" value="Hemerythrin-like_sf"/>
</dbReference>
<evidence type="ECO:0000256" key="3">
    <source>
        <dbReference type="ARBA" id="ARBA00023004"/>
    </source>
</evidence>
<dbReference type="AlphaFoldDB" id="A0A437LQU9"/>
<dbReference type="EMBL" id="SACM01000001">
    <property type="protein sequence ID" value="RVT87593.1"/>
    <property type="molecule type" value="Genomic_DNA"/>
</dbReference>
<reference evidence="5 6" key="1">
    <citation type="submission" date="2019-01" db="EMBL/GenBank/DDBJ databases">
        <authorList>
            <person name="Chen W.-M."/>
        </authorList>
    </citation>
    <scope>NUCLEOTIDE SEQUENCE [LARGE SCALE GENOMIC DNA]</scope>
    <source>
        <strain evidence="5 6">CCP-18</strain>
    </source>
</reference>
<feature type="domain" description="Hemerythrin-like" evidence="4">
    <location>
        <begin position="15"/>
        <end position="121"/>
    </location>
</feature>
<dbReference type="SUPFAM" id="SSF47188">
    <property type="entry name" value="Hemerythrin-like"/>
    <property type="match status" value="1"/>
</dbReference>
<evidence type="ECO:0000256" key="2">
    <source>
        <dbReference type="ARBA" id="ARBA00022723"/>
    </source>
</evidence>